<dbReference type="AlphaFoldDB" id="A0A1J0VRX4"/>
<dbReference type="InterPro" id="IPR036291">
    <property type="entry name" value="NAD(P)-bd_dom_sf"/>
</dbReference>
<dbReference type="Gene3D" id="3.40.50.720">
    <property type="entry name" value="NAD(P)-binding Rossmann-like Domain"/>
    <property type="match status" value="1"/>
</dbReference>
<dbReference type="InterPro" id="IPR051783">
    <property type="entry name" value="NAD(P)-dependent_oxidoreduct"/>
</dbReference>
<accession>A0A1J0VRX4</accession>
<dbReference type="OrthoDB" id="9810734at2"/>
<dbReference type="EMBL" id="CP018082">
    <property type="protein sequence ID" value="APE34782.1"/>
    <property type="molecule type" value="Genomic_DNA"/>
</dbReference>
<dbReference type="RefSeq" id="WP_071927964.1">
    <property type="nucleotide sequence ID" value="NZ_CP018082.1"/>
</dbReference>
<dbReference type="KEGG" id="nsl:BOX37_13440"/>
<dbReference type="Pfam" id="PF07993">
    <property type="entry name" value="NAD_binding_4"/>
    <property type="match status" value="1"/>
</dbReference>
<dbReference type="Proteomes" id="UP000183810">
    <property type="component" value="Chromosome"/>
</dbReference>
<feature type="domain" description="Thioester reductase (TE)" evidence="1">
    <location>
        <begin position="5"/>
        <end position="256"/>
    </location>
</feature>
<dbReference type="GO" id="GO:0004029">
    <property type="term" value="F:aldehyde dehydrogenase (NAD+) activity"/>
    <property type="evidence" value="ECO:0007669"/>
    <property type="project" value="TreeGrafter"/>
</dbReference>
<name>A0A1J0VRX4_9NOCA</name>
<evidence type="ECO:0000313" key="3">
    <source>
        <dbReference type="Proteomes" id="UP000183810"/>
    </source>
</evidence>
<dbReference type="PANTHER" id="PTHR48079:SF6">
    <property type="entry name" value="NAD(P)-BINDING DOMAIN-CONTAINING PROTEIN-RELATED"/>
    <property type="match status" value="1"/>
</dbReference>
<protein>
    <recommendedName>
        <fullName evidence="1">Thioester reductase (TE) domain-containing protein</fullName>
    </recommendedName>
</protein>
<evidence type="ECO:0000259" key="1">
    <source>
        <dbReference type="Pfam" id="PF07993"/>
    </source>
</evidence>
<keyword evidence="3" id="KW-1185">Reference proteome</keyword>
<evidence type="ECO:0000313" key="2">
    <source>
        <dbReference type="EMBL" id="APE34782.1"/>
    </source>
</evidence>
<reference evidence="2" key="1">
    <citation type="submission" date="2016-11" db="EMBL/GenBank/DDBJ databases">
        <authorList>
            <person name="Jaros S."/>
            <person name="Januszkiewicz K."/>
            <person name="Wedrychowicz H."/>
        </authorList>
    </citation>
    <scope>NUCLEOTIDE SEQUENCE [LARGE SCALE GENOMIC DNA]</scope>
    <source>
        <strain evidence="2">Y48</strain>
    </source>
</reference>
<dbReference type="PANTHER" id="PTHR48079">
    <property type="entry name" value="PROTEIN YEEZ"/>
    <property type="match status" value="1"/>
</dbReference>
<dbReference type="GO" id="GO:0005737">
    <property type="term" value="C:cytoplasm"/>
    <property type="evidence" value="ECO:0007669"/>
    <property type="project" value="TreeGrafter"/>
</dbReference>
<organism evidence="2 3">
    <name type="scientific">Nocardia mangyaensis</name>
    <dbReference type="NCBI Taxonomy" id="2213200"/>
    <lineage>
        <taxon>Bacteria</taxon>
        <taxon>Bacillati</taxon>
        <taxon>Actinomycetota</taxon>
        <taxon>Actinomycetes</taxon>
        <taxon>Mycobacteriales</taxon>
        <taxon>Nocardiaceae</taxon>
        <taxon>Nocardia</taxon>
    </lineage>
</organism>
<proteinExistence type="predicted"/>
<dbReference type="SUPFAM" id="SSF51735">
    <property type="entry name" value="NAD(P)-binding Rossmann-fold domains"/>
    <property type="match status" value="1"/>
</dbReference>
<sequence>MTAAVTGGTGFLGLRLVHLLLERDEQVIALGRRGQRPAADRIAEFLLHSGIAEDERTRLLRGLRVVDIDLEQPRMGLSEKVFRKLADSVDIIWHCGGSTSFRDDQQVFRINVGGAESVTALATAGERRPLLCHTSTVSVVGSQQRGVILEQEVHAEPAEFNSVYERSKFEAERIVCDWSRNTERPAVIFRPSGLIARSPQYPGCPMHPLQTAARAGKSLFEVFQMVMGETGEPVPIPLVTTESKTNLIPVDHAAFAMLEIVRRRPPEALSFYHIVNHVDVALTTITDAFSEYFGIPLYLAEQGMEVFSEQERTMMQDFGLFDDFGAYVNWATISRDYDVTGLTELDLLCPDLLVDKDFILASLD</sequence>
<dbReference type="InterPro" id="IPR013120">
    <property type="entry name" value="FAR_NAD-bd"/>
</dbReference>
<gene>
    <name evidence="2" type="ORF">BOX37_13440</name>
</gene>